<feature type="compositionally biased region" description="Polar residues" evidence="1">
    <location>
        <begin position="121"/>
        <end position="134"/>
    </location>
</feature>
<feature type="compositionally biased region" description="Low complexity" evidence="1">
    <location>
        <begin position="390"/>
        <end position="399"/>
    </location>
</feature>
<dbReference type="OrthoDB" id="3645318at2759"/>
<evidence type="ECO:0000256" key="1">
    <source>
        <dbReference type="SAM" id="MobiDB-lite"/>
    </source>
</evidence>
<reference evidence="2" key="1">
    <citation type="journal article" date="2020" name="Stud. Mycol.">
        <title>101 Dothideomycetes genomes: a test case for predicting lifestyles and emergence of pathogens.</title>
        <authorList>
            <person name="Haridas S."/>
            <person name="Albert R."/>
            <person name="Binder M."/>
            <person name="Bloem J."/>
            <person name="Labutti K."/>
            <person name="Salamov A."/>
            <person name="Andreopoulos B."/>
            <person name="Baker S."/>
            <person name="Barry K."/>
            <person name="Bills G."/>
            <person name="Bluhm B."/>
            <person name="Cannon C."/>
            <person name="Castanera R."/>
            <person name="Culley D."/>
            <person name="Daum C."/>
            <person name="Ezra D."/>
            <person name="Gonzalez J."/>
            <person name="Henrissat B."/>
            <person name="Kuo A."/>
            <person name="Liang C."/>
            <person name="Lipzen A."/>
            <person name="Lutzoni F."/>
            <person name="Magnuson J."/>
            <person name="Mondo S."/>
            <person name="Nolan M."/>
            <person name="Ohm R."/>
            <person name="Pangilinan J."/>
            <person name="Park H.-J."/>
            <person name="Ramirez L."/>
            <person name="Alfaro M."/>
            <person name="Sun H."/>
            <person name="Tritt A."/>
            <person name="Yoshinaga Y."/>
            <person name="Zwiers L.-H."/>
            <person name="Turgeon B."/>
            <person name="Goodwin S."/>
            <person name="Spatafora J."/>
            <person name="Crous P."/>
            <person name="Grigoriev I."/>
        </authorList>
    </citation>
    <scope>NUCLEOTIDE SEQUENCE</scope>
    <source>
        <strain evidence="2">SCOH1-5</strain>
    </source>
</reference>
<feature type="compositionally biased region" description="Polar residues" evidence="1">
    <location>
        <begin position="25"/>
        <end position="39"/>
    </location>
</feature>
<proteinExistence type="predicted"/>
<feature type="compositionally biased region" description="Basic residues" evidence="1">
    <location>
        <begin position="325"/>
        <end position="336"/>
    </location>
</feature>
<feature type="region of interest" description="Disordered" evidence="1">
    <location>
        <begin position="318"/>
        <end position="349"/>
    </location>
</feature>
<dbReference type="AlphaFoldDB" id="A0A6A6F482"/>
<feature type="region of interest" description="Disordered" evidence="1">
    <location>
        <begin position="377"/>
        <end position="407"/>
    </location>
</feature>
<organism evidence="2 3">
    <name type="scientific">Cercospora zeae-maydis SCOH1-5</name>
    <dbReference type="NCBI Taxonomy" id="717836"/>
    <lineage>
        <taxon>Eukaryota</taxon>
        <taxon>Fungi</taxon>
        <taxon>Dikarya</taxon>
        <taxon>Ascomycota</taxon>
        <taxon>Pezizomycotina</taxon>
        <taxon>Dothideomycetes</taxon>
        <taxon>Dothideomycetidae</taxon>
        <taxon>Mycosphaerellales</taxon>
        <taxon>Mycosphaerellaceae</taxon>
        <taxon>Cercospora</taxon>
    </lineage>
</organism>
<name>A0A6A6F482_9PEZI</name>
<keyword evidence="3" id="KW-1185">Reference proteome</keyword>
<protein>
    <submittedName>
        <fullName evidence="2">Uncharacterized protein</fullName>
    </submittedName>
</protein>
<evidence type="ECO:0000313" key="2">
    <source>
        <dbReference type="EMBL" id="KAF2207157.1"/>
    </source>
</evidence>
<accession>A0A6A6F482</accession>
<evidence type="ECO:0000313" key="3">
    <source>
        <dbReference type="Proteomes" id="UP000799539"/>
    </source>
</evidence>
<feature type="compositionally biased region" description="Acidic residues" evidence="1">
    <location>
        <begin position="339"/>
        <end position="349"/>
    </location>
</feature>
<feature type="region of interest" description="Disordered" evidence="1">
    <location>
        <begin position="23"/>
        <end position="55"/>
    </location>
</feature>
<sequence length="407" mass="46140">MLNDANPAQTLLGITGILYTKRTSHSPVSHTTSRLSPTHTLLPRDPMAGREESTTPRSIETMELNWYGTMHAERMQAVYARSGLDFPSRNEKLRAQRLEARREHESQARRRMARALDELSESTSYDDLASTRSESLPKSLLAPEIAFSAPDGRDWTPKQKEEFRNAARKEATDAAQEIWGDKIDLDEFNDRMTYRRLRSGELYDLPESARKADKLYDISQNVALDKDGPQHLNLAEHKERERRRKRREEQARLNAKNWFEASISGKGRRGEGLEPPSFKQKPVDQCFVSGGGEVSCRADSDLSLLPNRKDYALDEAGKAMFLRQPGKRTPPRKRKAARDDDESEEDEDECLRKKLKARKAAIEAYHAPVATTLLEYQRQMRRASTPPSPGASAPMASSSTVVVSRDE</sequence>
<gene>
    <name evidence="2" type="ORF">CERZMDRAFT_88736</name>
</gene>
<dbReference type="Proteomes" id="UP000799539">
    <property type="component" value="Unassembled WGS sequence"/>
</dbReference>
<feature type="region of interest" description="Disordered" evidence="1">
    <location>
        <begin position="98"/>
        <end position="134"/>
    </location>
</feature>
<dbReference type="EMBL" id="ML992706">
    <property type="protein sequence ID" value="KAF2207157.1"/>
    <property type="molecule type" value="Genomic_DNA"/>
</dbReference>
<feature type="compositionally biased region" description="Basic and acidic residues" evidence="1">
    <location>
        <begin position="98"/>
        <end position="108"/>
    </location>
</feature>